<keyword evidence="1" id="KW-0812">Transmembrane</keyword>
<gene>
    <name evidence="2" type="ORF">OAUR00152_LOCUS38039</name>
</gene>
<proteinExistence type="predicted"/>
<evidence type="ECO:0000313" key="2">
    <source>
        <dbReference type="EMBL" id="CAE2281819.1"/>
    </source>
</evidence>
<dbReference type="EMBL" id="HBKQ01055538">
    <property type="protein sequence ID" value="CAE2281819.1"/>
    <property type="molecule type" value="Transcribed_RNA"/>
</dbReference>
<protein>
    <submittedName>
        <fullName evidence="2">Uncharacterized protein</fullName>
    </submittedName>
</protein>
<dbReference type="AlphaFoldDB" id="A0A7S4K2L3"/>
<evidence type="ECO:0000256" key="1">
    <source>
        <dbReference type="SAM" id="Phobius"/>
    </source>
</evidence>
<keyword evidence="1" id="KW-1133">Transmembrane helix</keyword>
<keyword evidence="1" id="KW-0472">Membrane</keyword>
<accession>A0A7S4K2L3</accession>
<sequence length="222" mass="24878">MCQSATSRHDELLVIHEEDDRRKIVKHKMSHRIVVEKVGKKAGRILLVHAVQAVSFAVGIIWIAVVFVISSLEILAYMCRERISARTATVAPKAAKRVSNTFQSIATRRQHRRGSMSHVRLGLALLRGTANVCGLNPFEESPTSMPDDDNVPRLGEAERMRLRQLEMEREMQAKITEKGHRQLVGGMSAAAYEAARADHASISPHTRSEFWKGPCPRRIPSI</sequence>
<feature type="transmembrane region" description="Helical" evidence="1">
    <location>
        <begin position="53"/>
        <end position="76"/>
    </location>
</feature>
<name>A0A7S4K2L3_9STRA</name>
<reference evidence="2" key="1">
    <citation type="submission" date="2021-01" db="EMBL/GenBank/DDBJ databases">
        <authorList>
            <person name="Corre E."/>
            <person name="Pelletier E."/>
            <person name="Niang G."/>
            <person name="Scheremetjew M."/>
            <person name="Finn R."/>
            <person name="Kale V."/>
            <person name="Holt S."/>
            <person name="Cochrane G."/>
            <person name="Meng A."/>
            <person name="Brown T."/>
            <person name="Cohen L."/>
        </authorList>
    </citation>
    <scope>NUCLEOTIDE SEQUENCE</scope>
    <source>
        <strain evidence="2">Isolate 1302-5</strain>
    </source>
</reference>
<organism evidence="2">
    <name type="scientific">Odontella aurita</name>
    <dbReference type="NCBI Taxonomy" id="265563"/>
    <lineage>
        <taxon>Eukaryota</taxon>
        <taxon>Sar</taxon>
        <taxon>Stramenopiles</taxon>
        <taxon>Ochrophyta</taxon>
        <taxon>Bacillariophyta</taxon>
        <taxon>Mediophyceae</taxon>
        <taxon>Biddulphiophycidae</taxon>
        <taxon>Eupodiscales</taxon>
        <taxon>Odontellaceae</taxon>
        <taxon>Odontella</taxon>
    </lineage>
</organism>